<dbReference type="AlphaFoldDB" id="A0A5C5UUW1"/>
<feature type="domain" description="CusB-like beta-barrel" evidence="5">
    <location>
        <begin position="258"/>
        <end position="333"/>
    </location>
</feature>
<dbReference type="RefSeq" id="WP_146569017.1">
    <property type="nucleotide sequence ID" value="NZ_SIHJ01000008.1"/>
</dbReference>
<keyword evidence="2" id="KW-0175">Coiled coil</keyword>
<evidence type="ECO:0000259" key="5">
    <source>
        <dbReference type="Pfam" id="PF25954"/>
    </source>
</evidence>
<dbReference type="Pfam" id="PF25954">
    <property type="entry name" value="Beta-barrel_RND_2"/>
    <property type="match status" value="1"/>
</dbReference>
<feature type="domain" description="YbhG-like alpha-helical hairpin" evidence="4">
    <location>
        <begin position="98"/>
        <end position="209"/>
    </location>
</feature>
<dbReference type="PANTHER" id="PTHR30469:SF15">
    <property type="entry name" value="HLYD FAMILY OF SECRETION PROTEINS"/>
    <property type="match status" value="1"/>
</dbReference>
<dbReference type="GO" id="GO:1990281">
    <property type="term" value="C:efflux pump complex"/>
    <property type="evidence" value="ECO:0007669"/>
    <property type="project" value="TreeGrafter"/>
</dbReference>
<sequence length="429" mass="45694" precursor="true">MSHSQPLRLVALVAALLSGAAAQAQPGGGAPPVIAARAVEQEVMDSRSFVGTVVPVKRAVVGSAVAGRVVECPIEAGDRVERMAELAQLLTETISLEIASAEGELSLRQQQLAELENGTRPEEIKQALAKMQAAEARRDFLAARRDRLATIAKTRGAITEDELQEARANASEAEQIYLEAQAAHELAVAGPREEVIAQYRAQVQMQQAVVERLKDQRKKYTVTTKFDGYVVAKHTEIGAWLNQGDPVAEVVAIDEVDIDVKVGEQSLPFIRPGEPVQVVVPALPGPPLEGKILATVPQGDLRTRTFSVKVRLPNQITDDGPLLKPGMYARVTLPIGGRVVATMVPKDAIIHGGASPMLFAADATTGVGQTVKVRPVPVEMGVAEDGLTQVTGQLRPGEVVITHGNERLRPGQEVTITELDAPARGGASR</sequence>
<evidence type="ECO:0000313" key="7">
    <source>
        <dbReference type="Proteomes" id="UP000316714"/>
    </source>
</evidence>
<dbReference type="GO" id="GO:0015562">
    <property type="term" value="F:efflux transmembrane transporter activity"/>
    <property type="evidence" value="ECO:0007669"/>
    <property type="project" value="TreeGrafter"/>
</dbReference>
<dbReference type="Gene3D" id="2.40.30.170">
    <property type="match status" value="1"/>
</dbReference>
<evidence type="ECO:0000313" key="6">
    <source>
        <dbReference type="EMBL" id="TWT29403.1"/>
    </source>
</evidence>
<dbReference type="EMBL" id="SIHJ01000008">
    <property type="protein sequence ID" value="TWT29403.1"/>
    <property type="molecule type" value="Genomic_DNA"/>
</dbReference>
<dbReference type="PANTHER" id="PTHR30469">
    <property type="entry name" value="MULTIDRUG RESISTANCE PROTEIN MDTA"/>
    <property type="match status" value="1"/>
</dbReference>
<accession>A0A5C5UUW1</accession>
<feature type="signal peptide" evidence="3">
    <location>
        <begin position="1"/>
        <end position="24"/>
    </location>
</feature>
<protein>
    <submittedName>
        <fullName evidence="6">Multidrug resistance protein MdtA</fullName>
    </submittedName>
</protein>
<feature type="chain" id="PRO_5023035277" evidence="3">
    <location>
        <begin position="25"/>
        <end position="429"/>
    </location>
</feature>
<reference evidence="6 7" key="1">
    <citation type="submission" date="2019-02" db="EMBL/GenBank/DDBJ databases">
        <title>Deep-cultivation of Planctomycetes and their phenomic and genomic characterization uncovers novel biology.</title>
        <authorList>
            <person name="Wiegand S."/>
            <person name="Jogler M."/>
            <person name="Boedeker C."/>
            <person name="Pinto D."/>
            <person name="Vollmers J."/>
            <person name="Rivas-Marin E."/>
            <person name="Kohn T."/>
            <person name="Peeters S.H."/>
            <person name="Heuer A."/>
            <person name="Rast P."/>
            <person name="Oberbeckmann S."/>
            <person name="Bunk B."/>
            <person name="Jeske O."/>
            <person name="Meyerdierks A."/>
            <person name="Storesund J.E."/>
            <person name="Kallscheuer N."/>
            <person name="Luecker S."/>
            <person name="Lage O.M."/>
            <person name="Pohl T."/>
            <person name="Merkel B.J."/>
            <person name="Hornburger P."/>
            <person name="Mueller R.-W."/>
            <person name="Bruemmer F."/>
            <person name="Labrenz M."/>
            <person name="Spormann A.M."/>
            <person name="Op Den Camp H."/>
            <person name="Overmann J."/>
            <person name="Amann R."/>
            <person name="Jetten M.S.M."/>
            <person name="Mascher T."/>
            <person name="Medema M.H."/>
            <person name="Devos D.P."/>
            <person name="Kaster A.-K."/>
            <person name="Ovreas L."/>
            <person name="Rohde M."/>
            <person name="Galperin M.Y."/>
            <person name="Jogler C."/>
        </authorList>
    </citation>
    <scope>NUCLEOTIDE SEQUENCE [LARGE SCALE GENOMIC DNA]</scope>
    <source>
        <strain evidence="6 7">KOR34</strain>
    </source>
</reference>
<dbReference type="Gene3D" id="2.40.420.20">
    <property type="match status" value="1"/>
</dbReference>
<dbReference type="InterPro" id="IPR058792">
    <property type="entry name" value="Beta-barrel_RND_2"/>
</dbReference>
<keyword evidence="3" id="KW-0732">Signal</keyword>
<evidence type="ECO:0000259" key="4">
    <source>
        <dbReference type="Pfam" id="PF25881"/>
    </source>
</evidence>
<dbReference type="InterPro" id="IPR059052">
    <property type="entry name" value="HH_YbhG-like"/>
</dbReference>
<name>A0A5C5UUW1_9BACT</name>
<organism evidence="6 7">
    <name type="scientific">Posidoniimonas corsicana</name>
    <dbReference type="NCBI Taxonomy" id="1938618"/>
    <lineage>
        <taxon>Bacteria</taxon>
        <taxon>Pseudomonadati</taxon>
        <taxon>Planctomycetota</taxon>
        <taxon>Planctomycetia</taxon>
        <taxon>Pirellulales</taxon>
        <taxon>Lacipirellulaceae</taxon>
        <taxon>Posidoniimonas</taxon>
    </lineage>
</organism>
<evidence type="ECO:0000256" key="3">
    <source>
        <dbReference type="SAM" id="SignalP"/>
    </source>
</evidence>
<dbReference type="InterPro" id="IPR006143">
    <property type="entry name" value="RND_pump_MFP"/>
</dbReference>
<comment type="similarity">
    <text evidence="1">Belongs to the membrane fusion protein (MFP) (TC 8.A.1) family.</text>
</comment>
<dbReference type="OrthoDB" id="5318766at2"/>
<dbReference type="Pfam" id="PF25881">
    <property type="entry name" value="HH_YBHG"/>
    <property type="match status" value="1"/>
</dbReference>
<dbReference type="SUPFAM" id="SSF111369">
    <property type="entry name" value="HlyD-like secretion proteins"/>
    <property type="match status" value="1"/>
</dbReference>
<gene>
    <name evidence="6" type="primary">mdtA_3</name>
    <name evidence="6" type="ORF">KOR34_52150</name>
</gene>
<dbReference type="Proteomes" id="UP000316714">
    <property type="component" value="Unassembled WGS sequence"/>
</dbReference>
<feature type="coiled-coil region" evidence="2">
    <location>
        <begin position="98"/>
        <end position="216"/>
    </location>
</feature>
<comment type="caution">
    <text evidence="6">The sequence shown here is derived from an EMBL/GenBank/DDBJ whole genome shotgun (WGS) entry which is preliminary data.</text>
</comment>
<evidence type="ECO:0000256" key="1">
    <source>
        <dbReference type="ARBA" id="ARBA00009477"/>
    </source>
</evidence>
<dbReference type="NCBIfam" id="TIGR01730">
    <property type="entry name" value="RND_mfp"/>
    <property type="match status" value="1"/>
</dbReference>
<keyword evidence="7" id="KW-1185">Reference proteome</keyword>
<evidence type="ECO:0000256" key="2">
    <source>
        <dbReference type="SAM" id="Coils"/>
    </source>
</evidence>
<proteinExistence type="inferred from homology"/>